<dbReference type="GO" id="GO:0007076">
    <property type="term" value="P:mitotic chromosome condensation"/>
    <property type="evidence" value="ECO:0007669"/>
    <property type="project" value="InterPro"/>
</dbReference>
<evidence type="ECO:0000313" key="3">
    <source>
        <dbReference type="EMBL" id="CAD7231240.1"/>
    </source>
</evidence>
<dbReference type="SUPFAM" id="SSF48371">
    <property type="entry name" value="ARM repeat"/>
    <property type="match status" value="1"/>
</dbReference>
<dbReference type="PANTHER" id="PTHR14418:SF5">
    <property type="entry name" value="CONDENSIN COMPLEX SUBUNIT 3"/>
    <property type="match status" value="1"/>
</dbReference>
<evidence type="ECO:0000256" key="2">
    <source>
        <dbReference type="SAM" id="MobiDB-lite"/>
    </source>
</evidence>
<evidence type="ECO:0000256" key="1">
    <source>
        <dbReference type="SAM" id="Coils"/>
    </source>
</evidence>
<dbReference type="InterPro" id="IPR011989">
    <property type="entry name" value="ARM-like"/>
</dbReference>
<feature type="compositionally biased region" description="Polar residues" evidence="2">
    <location>
        <begin position="1114"/>
        <end position="1127"/>
    </location>
</feature>
<protein>
    <submittedName>
        <fullName evidence="3">Uncharacterized protein</fullName>
    </submittedName>
</protein>
<dbReference type="InterPro" id="IPR027165">
    <property type="entry name" value="CND3"/>
</dbReference>
<dbReference type="InterPro" id="IPR019309">
    <property type="entry name" value="WASHC3"/>
</dbReference>
<gene>
    <name evidence="3" type="ORF">CTOB1V02_LOCUS9092</name>
</gene>
<keyword evidence="1" id="KW-0175">Coiled coil</keyword>
<dbReference type="AlphaFoldDB" id="A0A7R8WIP1"/>
<dbReference type="EMBL" id="OB663312">
    <property type="protein sequence ID" value="CAD7231240.1"/>
    <property type="molecule type" value="Genomic_DNA"/>
</dbReference>
<feature type="region of interest" description="Disordered" evidence="2">
    <location>
        <begin position="1114"/>
        <end position="1145"/>
    </location>
</feature>
<dbReference type="Pfam" id="PF10152">
    <property type="entry name" value="CCDC53"/>
    <property type="match status" value="1"/>
</dbReference>
<accession>A0A7R8WIP1</accession>
<dbReference type="PANTHER" id="PTHR14418">
    <property type="entry name" value="CONDENSIN COMPLEX SUBUNIT 3-RELATED"/>
    <property type="match status" value="1"/>
</dbReference>
<feature type="region of interest" description="Disordered" evidence="2">
    <location>
        <begin position="1166"/>
        <end position="1206"/>
    </location>
</feature>
<dbReference type="Gene3D" id="1.25.10.10">
    <property type="entry name" value="Leucine-rich Repeat Variant"/>
    <property type="match status" value="1"/>
</dbReference>
<name>A0A7R8WIP1_9CRUS</name>
<feature type="coiled-coil region" evidence="1">
    <location>
        <begin position="570"/>
        <end position="616"/>
    </location>
</feature>
<dbReference type="GO" id="GO:0000793">
    <property type="term" value="C:condensed chromosome"/>
    <property type="evidence" value="ECO:0007669"/>
    <property type="project" value="TreeGrafter"/>
</dbReference>
<sequence>MTAPLRSTPVTPLHPAPFHFPVYAKYFIKSPIIQIMVGKNKKNTESACFPVANDLYDKLASVAAAVSKGELTALEGSRKFLDYTVDVASKHGPDSSQSSLLRTNMDKLIANVAADRSSRVPLVLDAFAMFARILAEKQAMVGTGAMLNLILNTACRYINSPNVEMRQNCALLISKILNSIPDQTSEILDEALEPIFTNLMDHCDDKEAKVRMICIEALKRLQVPTDPECDVCEKLRYAIANDPSPSVRKIAMQTVAITKKAFAVVFTKIRDASDAVRREATVILAKKVDPKSFPPEKKVELLRTVFVDRSESVVAAAKNYIVPAWLGAYENNIFALLRTFNLNDGNHVEATKTLLDAIGDCDSTDEAVFGPVAQLLKEKTSDGANPTPEETPPAADEVTCQTSLQTEPQVLILPRSILTPEIAFYWLYIVRKYSHDLPDLKGGSFIHPTLTQFLDYLEEHIKELASVEEKNKKSFVLTTSFLIQLLKPYLQARDEFGRKKMLSLLPYFAAYPMSEAEIATQKLLDLIPDIFYHRIQAESLQPEMSQTEYEKAMEDDRQLRLRHCQLIVRVNQLRNEMEENVAAQEFLRANQLKAECEDAEAELAEVKDEMEKQGKRLDVSEFDADLLERRKSRVPAGASEVKDTDTTAAILKFAKRVLSEAYPHSLRMEDVDSSQRLSLIPQIQSIDDKYALDGICIPVPEIRRDAFICFGLISFRSAEIARKKIPLLLQPAKLDTLDVRLSCLTIIGELLVYYGSEHLGRFACCSAENQALLGKGVVHLIKALFPFSLEGTIDICKITKSLFEFCSEFSLFRAPDFMTHAVHRELARLLMEWAMKALLDSDQNEFASHLLWSLSLLDVAPEFQELFELRDSLFALIPNDDNVNVKAVHRFFKRVEEKGGSYERAAYEFRRKRLPDLNMDAPGLVSVDQKLESEITEPRPESELQLETVFSNGGDPSAALSDMTGLSSASSVTVPKKGEFYGKYREYVERHRSRTRGRNRLLIQLGILESEAFEDSSDDPDDDDFVPSTTIPHFSSTDTAGFVNAVTLKMCDFLNSFGATCQEQLDQIDSRIQTTDTLLRGIEAKLASLPELGDPSQAEETVTNTIPEQIVVEASSQNSTMKSTGENEVTSEPSTPSAPPPAPVDPHLAKFFKMVAVGIPPPAVKQKMKAEGYDPDLLDGPPPQLRPVSSGTAVSDSSSSSDSEGS</sequence>
<dbReference type="InterPro" id="IPR016024">
    <property type="entry name" value="ARM-type_fold"/>
</dbReference>
<feature type="compositionally biased region" description="Low complexity" evidence="2">
    <location>
        <begin position="1186"/>
        <end position="1206"/>
    </location>
</feature>
<dbReference type="GO" id="GO:0071203">
    <property type="term" value="C:WASH complex"/>
    <property type="evidence" value="ECO:0007669"/>
    <property type="project" value="InterPro"/>
</dbReference>
<reference evidence="3" key="1">
    <citation type="submission" date="2020-11" db="EMBL/GenBank/DDBJ databases">
        <authorList>
            <person name="Tran Van P."/>
        </authorList>
    </citation>
    <scope>NUCLEOTIDE SEQUENCE</scope>
</reference>
<proteinExistence type="predicted"/>
<dbReference type="GO" id="GO:0000796">
    <property type="term" value="C:condensin complex"/>
    <property type="evidence" value="ECO:0007669"/>
    <property type="project" value="InterPro"/>
</dbReference>
<organism evidence="3">
    <name type="scientific">Cyprideis torosa</name>
    <dbReference type="NCBI Taxonomy" id="163714"/>
    <lineage>
        <taxon>Eukaryota</taxon>
        <taxon>Metazoa</taxon>
        <taxon>Ecdysozoa</taxon>
        <taxon>Arthropoda</taxon>
        <taxon>Crustacea</taxon>
        <taxon>Oligostraca</taxon>
        <taxon>Ostracoda</taxon>
        <taxon>Podocopa</taxon>
        <taxon>Podocopida</taxon>
        <taxon>Cytherocopina</taxon>
        <taxon>Cytheroidea</taxon>
        <taxon>Cytherideidae</taxon>
        <taxon>Cyprideis</taxon>
    </lineage>
</organism>
<dbReference type="OrthoDB" id="268027at2759"/>